<evidence type="ECO:0000256" key="6">
    <source>
        <dbReference type="ARBA" id="ARBA00023136"/>
    </source>
</evidence>
<reference evidence="11 12" key="1">
    <citation type="journal article" date="2014" name="Genome Announc.">
        <title>Draft Genome Sequence of Cytophaga fermentans JCM 21142T, a Facultative Anaerobe Isolated from Marine Mud.</title>
        <authorList>
            <person name="Starns D."/>
            <person name="Oshima K."/>
            <person name="Suda W."/>
            <person name="Iino T."/>
            <person name="Yuki M."/>
            <person name="Inoue J."/>
            <person name="Kitamura K."/>
            <person name="Iida T."/>
            <person name="Darby A."/>
            <person name="Hattori M."/>
            <person name="Ohkuma M."/>
        </authorList>
    </citation>
    <scope>NUCLEOTIDE SEQUENCE [LARGE SCALE GENOMIC DNA]</scope>
    <source>
        <strain evidence="11 12">JCM 21142</strain>
    </source>
</reference>
<dbReference type="AlphaFoldDB" id="W7Y357"/>
<comment type="similarity">
    <text evidence="8">Belongs to the TonB-dependent receptor family.</text>
</comment>
<dbReference type="PROSITE" id="PS52016">
    <property type="entry name" value="TONB_DEPENDENT_REC_3"/>
    <property type="match status" value="1"/>
</dbReference>
<dbReference type="InterPro" id="IPR039426">
    <property type="entry name" value="TonB-dep_rcpt-like"/>
</dbReference>
<dbReference type="Gene3D" id="2.40.170.20">
    <property type="entry name" value="TonB-dependent receptor, beta-barrel domain"/>
    <property type="match status" value="1"/>
</dbReference>
<dbReference type="InterPro" id="IPR037066">
    <property type="entry name" value="Plug_dom_sf"/>
</dbReference>
<evidence type="ECO:0000313" key="12">
    <source>
        <dbReference type="Proteomes" id="UP000019402"/>
    </source>
</evidence>
<evidence type="ECO:0000259" key="10">
    <source>
        <dbReference type="Pfam" id="PF07715"/>
    </source>
</evidence>
<dbReference type="SUPFAM" id="SSF56935">
    <property type="entry name" value="Porins"/>
    <property type="match status" value="1"/>
</dbReference>
<evidence type="ECO:0000256" key="4">
    <source>
        <dbReference type="ARBA" id="ARBA00022692"/>
    </source>
</evidence>
<comment type="caution">
    <text evidence="11">The sequence shown here is derived from an EMBL/GenBank/DDBJ whole genome shotgun (WGS) entry which is preliminary data.</text>
</comment>
<dbReference type="GO" id="GO:0009279">
    <property type="term" value="C:cell outer membrane"/>
    <property type="evidence" value="ECO:0007669"/>
    <property type="project" value="UniProtKB-SubCell"/>
</dbReference>
<evidence type="ECO:0000256" key="1">
    <source>
        <dbReference type="ARBA" id="ARBA00004571"/>
    </source>
</evidence>
<dbReference type="Pfam" id="PF07715">
    <property type="entry name" value="Plug"/>
    <property type="match status" value="1"/>
</dbReference>
<name>W7Y357_9BACT</name>
<keyword evidence="12" id="KW-1185">Reference proteome</keyword>
<dbReference type="InterPro" id="IPR036942">
    <property type="entry name" value="Beta-barrel_TonB_sf"/>
</dbReference>
<accession>W7Y357</accession>
<dbReference type="GO" id="GO:0044718">
    <property type="term" value="P:siderophore transmembrane transport"/>
    <property type="evidence" value="ECO:0007669"/>
    <property type="project" value="TreeGrafter"/>
</dbReference>
<feature type="signal peptide" evidence="9">
    <location>
        <begin position="1"/>
        <end position="28"/>
    </location>
</feature>
<keyword evidence="3 8" id="KW-1134">Transmembrane beta strand</keyword>
<dbReference type="EMBL" id="BAMD01000009">
    <property type="protein sequence ID" value="GAF02437.1"/>
    <property type="molecule type" value="Genomic_DNA"/>
</dbReference>
<organism evidence="11 12">
    <name type="scientific">Saccharicrinis fermentans DSM 9555 = JCM 21142</name>
    <dbReference type="NCBI Taxonomy" id="869213"/>
    <lineage>
        <taxon>Bacteria</taxon>
        <taxon>Pseudomonadati</taxon>
        <taxon>Bacteroidota</taxon>
        <taxon>Bacteroidia</taxon>
        <taxon>Marinilabiliales</taxon>
        <taxon>Marinilabiliaceae</taxon>
        <taxon>Saccharicrinis</taxon>
    </lineage>
</organism>
<keyword evidence="2 8" id="KW-0813">Transport</keyword>
<proteinExistence type="inferred from homology"/>
<evidence type="ECO:0000256" key="8">
    <source>
        <dbReference type="PROSITE-ProRule" id="PRU01360"/>
    </source>
</evidence>
<keyword evidence="7 8" id="KW-0998">Cell outer membrane</keyword>
<dbReference type="PANTHER" id="PTHR30069:SF29">
    <property type="entry name" value="HEMOGLOBIN AND HEMOGLOBIN-HAPTOGLOBIN-BINDING PROTEIN 1-RELATED"/>
    <property type="match status" value="1"/>
</dbReference>
<comment type="subcellular location">
    <subcellularLocation>
        <location evidence="1 8">Cell outer membrane</location>
        <topology evidence="1 8">Multi-pass membrane protein</topology>
    </subcellularLocation>
</comment>
<dbReference type="STRING" id="869213.GCA_000517085_03427"/>
<evidence type="ECO:0000256" key="2">
    <source>
        <dbReference type="ARBA" id="ARBA00022448"/>
    </source>
</evidence>
<evidence type="ECO:0000256" key="5">
    <source>
        <dbReference type="ARBA" id="ARBA00022729"/>
    </source>
</evidence>
<dbReference type="Pfam" id="PF13715">
    <property type="entry name" value="CarbopepD_reg_2"/>
    <property type="match status" value="1"/>
</dbReference>
<dbReference type="InterPro" id="IPR012910">
    <property type="entry name" value="Plug_dom"/>
</dbReference>
<dbReference type="PANTHER" id="PTHR30069">
    <property type="entry name" value="TONB-DEPENDENT OUTER MEMBRANE RECEPTOR"/>
    <property type="match status" value="1"/>
</dbReference>
<feature type="domain" description="TonB-dependent receptor plug" evidence="10">
    <location>
        <begin position="148"/>
        <end position="234"/>
    </location>
</feature>
<evidence type="ECO:0000313" key="11">
    <source>
        <dbReference type="EMBL" id="GAF02437.1"/>
    </source>
</evidence>
<evidence type="ECO:0000256" key="3">
    <source>
        <dbReference type="ARBA" id="ARBA00022452"/>
    </source>
</evidence>
<dbReference type="InterPro" id="IPR008969">
    <property type="entry name" value="CarboxyPept-like_regulatory"/>
</dbReference>
<sequence>MIAMMKNRMYYLLLLCLLGSVFCFNIQAQNKPCVVKGTILNQKGLPISFATVAINNTGNGTVTDAQGTFQLATQFDGKAGLTIRSMGYKQKTITINLKKGKNINIFETLEESTQDIDEIVVSTKSKSTLIKQKGFAVNTVETKGASLQSVQSNELLDRMAGIQVKQEGGLGSRLSYNLNGLSGNAIRFFIDGIPMDYFGPSYSLSSIPPSSINRIEVYKGVVPVKLGNDALGGAVNIATKDDAKNGLDFSYSIGSFNTHQASINGVRRDNKTGFTIKGNAFYNYSDNNYTVKDVEAYDGDPALGRIKRIDAQRFNDGYLSYGGKFDIGFTGKKWADKLLFNLVFSHMDKEIQTGSTMEVVYGEREYNSSTIAPGINYIQSNFLTEGLDINLFTMYSHLTRQIVDTTSQEYDWSGRIHSDIIDYTTPGEAGDPTLNEDIETSLINRINITYQLNHQLKLGANYIRTDFNRSGDDVLLTLKERELLDDKGYIKNVAGLTVETNELIPGLTSSFFIKYYNLDVNALYRNSDFNNAIEQEHVKNNYKNTGFGMASSYKIFKDFIGQFSIENGVRLPESEEIFGNNTENITTNYNLKPERSLNANMGFNYSTSAINKHYLSFITNFFYRNTKDMIRQANSVSDEDYAFENLDDVLSTGVDLDLNYMYNRKLSIKMAMSVLNARFNTQYDENGAAYSYYKDRLRNEPYFHFNYGIKYSLENIIFNHSQTNISYGAKYIHEYFRNYSSSGSANKDMIPSQLSHNVGINISFPQKNYSISLDAKNIFNETLYDNFALQKPGRAIFFKINYSIH</sequence>
<keyword evidence="5 9" id="KW-0732">Signal</keyword>
<gene>
    <name evidence="11" type="ORF">JCM21142_31072</name>
</gene>
<dbReference type="GO" id="GO:0015344">
    <property type="term" value="F:siderophore uptake transmembrane transporter activity"/>
    <property type="evidence" value="ECO:0007669"/>
    <property type="project" value="TreeGrafter"/>
</dbReference>
<feature type="chain" id="PRO_5004906314" evidence="9">
    <location>
        <begin position="29"/>
        <end position="805"/>
    </location>
</feature>
<evidence type="ECO:0000256" key="7">
    <source>
        <dbReference type="ARBA" id="ARBA00023237"/>
    </source>
</evidence>
<dbReference type="Gene3D" id="2.60.40.1120">
    <property type="entry name" value="Carboxypeptidase-like, regulatory domain"/>
    <property type="match status" value="1"/>
</dbReference>
<keyword evidence="4 8" id="KW-0812">Transmembrane</keyword>
<dbReference type="eggNOG" id="COG4206">
    <property type="taxonomic scope" value="Bacteria"/>
</dbReference>
<dbReference type="SUPFAM" id="SSF49464">
    <property type="entry name" value="Carboxypeptidase regulatory domain-like"/>
    <property type="match status" value="1"/>
</dbReference>
<keyword evidence="6 8" id="KW-0472">Membrane</keyword>
<dbReference type="Gene3D" id="2.170.130.10">
    <property type="entry name" value="TonB-dependent receptor, plug domain"/>
    <property type="match status" value="1"/>
</dbReference>
<dbReference type="Proteomes" id="UP000019402">
    <property type="component" value="Unassembled WGS sequence"/>
</dbReference>
<evidence type="ECO:0000256" key="9">
    <source>
        <dbReference type="SAM" id="SignalP"/>
    </source>
</evidence>
<protein>
    <submittedName>
        <fullName evidence="11">Outer membrane cobalamin translocator</fullName>
    </submittedName>
</protein>